<accession>A0ABT8SUF2</accession>
<evidence type="ECO:0000313" key="2">
    <source>
        <dbReference type="Proteomes" id="UP001169006"/>
    </source>
</evidence>
<gene>
    <name evidence="1" type="ORF">Q2T52_07595</name>
</gene>
<reference evidence="1" key="1">
    <citation type="journal article" date="2015" name="Int. J. Syst. Evol. Microbiol.">
        <title>Rhizobium oryzicola sp. nov., potential plant-growth-promoting endophytic bacteria isolated from rice roots.</title>
        <authorList>
            <person name="Zhang X.X."/>
            <person name="Gao J.S."/>
            <person name="Cao Y.H."/>
            <person name="Sheirdil R.A."/>
            <person name="Wang X.C."/>
            <person name="Zhang L."/>
        </authorList>
    </citation>
    <scope>NUCLEOTIDE SEQUENCE</scope>
    <source>
        <strain evidence="1">05753</strain>
    </source>
</reference>
<keyword evidence="2" id="KW-1185">Reference proteome</keyword>
<organism evidence="1 2">
    <name type="scientific">Rhizobium oryzicola</name>
    <dbReference type="NCBI Taxonomy" id="1232668"/>
    <lineage>
        <taxon>Bacteria</taxon>
        <taxon>Pseudomonadati</taxon>
        <taxon>Pseudomonadota</taxon>
        <taxon>Alphaproteobacteria</taxon>
        <taxon>Hyphomicrobiales</taxon>
        <taxon>Rhizobiaceae</taxon>
        <taxon>Rhizobium/Agrobacterium group</taxon>
        <taxon>Rhizobium</taxon>
    </lineage>
</organism>
<dbReference type="Pfam" id="PF10931">
    <property type="entry name" value="DUF2735"/>
    <property type="match status" value="1"/>
</dbReference>
<comment type="caution">
    <text evidence="1">The sequence shown here is derived from an EMBL/GenBank/DDBJ whole genome shotgun (WGS) entry which is preliminary data.</text>
</comment>
<protein>
    <submittedName>
        <fullName evidence="1">DUF2735 domain-containing protein</fullName>
    </submittedName>
</protein>
<dbReference type="EMBL" id="JAUKWQ010000002">
    <property type="protein sequence ID" value="MDO1581956.1"/>
    <property type="molecule type" value="Genomic_DNA"/>
</dbReference>
<dbReference type="RefSeq" id="WP_302076114.1">
    <property type="nucleotide sequence ID" value="NZ_JAUKWQ010000002.1"/>
</dbReference>
<sequence length="64" mass="7059">MTEIQRPTAEIIPFPFGGRSNVRWAQEKNKAIQPAASTACSDLAFGGSWYHEAALTEQDKPNSH</sequence>
<dbReference type="Proteomes" id="UP001169006">
    <property type="component" value="Unassembled WGS sequence"/>
</dbReference>
<reference evidence="1" key="2">
    <citation type="submission" date="2023-07" db="EMBL/GenBank/DDBJ databases">
        <authorList>
            <person name="Sun H."/>
        </authorList>
    </citation>
    <scope>NUCLEOTIDE SEQUENCE</scope>
    <source>
        <strain evidence="1">05753</strain>
    </source>
</reference>
<proteinExistence type="predicted"/>
<evidence type="ECO:0000313" key="1">
    <source>
        <dbReference type="EMBL" id="MDO1581956.1"/>
    </source>
</evidence>
<dbReference type="InterPro" id="IPR021232">
    <property type="entry name" value="DUF2735"/>
</dbReference>
<name>A0ABT8SUF2_9HYPH</name>